<keyword evidence="5 13" id="KW-0432">Leucine biosynthesis</keyword>
<dbReference type="EMBL" id="SACL01000009">
    <property type="protein sequence ID" value="RVT91783.1"/>
    <property type="molecule type" value="Genomic_DNA"/>
</dbReference>
<evidence type="ECO:0000259" key="15">
    <source>
        <dbReference type="Pfam" id="PF00330"/>
    </source>
</evidence>
<dbReference type="Pfam" id="PF00330">
    <property type="entry name" value="Aconitase"/>
    <property type="match status" value="1"/>
</dbReference>
<keyword evidence="11 13" id="KW-0456">Lyase</keyword>
<evidence type="ECO:0000256" key="10">
    <source>
        <dbReference type="ARBA" id="ARBA00023014"/>
    </source>
</evidence>
<feature type="domain" description="Aconitase/3-isopropylmalate dehydratase large subunit alpha/beta/alpha" evidence="15">
    <location>
        <begin position="8"/>
        <end position="458"/>
    </location>
</feature>
<dbReference type="CDD" id="cd01583">
    <property type="entry name" value="IPMI"/>
    <property type="match status" value="1"/>
</dbReference>
<accession>A0A437M2L4</accession>
<keyword evidence="6 13" id="KW-0004">4Fe-4S</keyword>
<dbReference type="NCBIfam" id="NF004016">
    <property type="entry name" value="PRK05478.1"/>
    <property type="match status" value="1"/>
</dbReference>
<evidence type="ECO:0000256" key="7">
    <source>
        <dbReference type="ARBA" id="ARBA00022605"/>
    </source>
</evidence>
<dbReference type="GO" id="GO:0051539">
    <property type="term" value="F:4 iron, 4 sulfur cluster binding"/>
    <property type="evidence" value="ECO:0007669"/>
    <property type="project" value="UniProtKB-KW"/>
</dbReference>
<evidence type="ECO:0000256" key="9">
    <source>
        <dbReference type="ARBA" id="ARBA00023004"/>
    </source>
</evidence>
<dbReference type="NCBIfam" id="NF009116">
    <property type="entry name" value="PRK12466.1"/>
    <property type="match status" value="1"/>
</dbReference>
<organism evidence="16 17">
    <name type="scientific">Rhodovarius crocodyli</name>
    <dbReference type="NCBI Taxonomy" id="1979269"/>
    <lineage>
        <taxon>Bacteria</taxon>
        <taxon>Pseudomonadati</taxon>
        <taxon>Pseudomonadota</taxon>
        <taxon>Alphaproteobacteria</taxon>
        <taxon>Acetobacterales</taxon>
        <taxon>Roseomonadaceae</taxon>
        <taxon>Rhodovarius</taxon>
    </lineage>
</organism>
<proteinExistence type="inferred from homology"/>
<evidence type="ECO:0000313" key="17">
    <source>
        <dbReference type="Proteomes" id="UP000282957"/>
    </source>
</evidence>
<dbReference type="HAMAP" id="MF_01026">
    <property type="entry name" value="LeuC_type1"/>
    <property type="match status" value="1"/>
</dbReference>
<keyword evidence="10 13" id="KW-0411">Iron-sulfur</keyword>
<dbReference type="InterPro" id="IPR015931">
    <property type="entry name" value="Acnase/IPM_dHydase_lsu_aba_1/3"/>
</dbReference>
<dbReference type="PRINTS" id="PR00415">
    <property type="entry name" value="ACONITASE"/>
</dbReference>
<feature type="binding site" evidence="13">
    <location>
        <position position="408"/>
    </location>
    <ligand>
        <name>[4Fe-4S] cluster</name>
        <dbReference type="ChEBI" id="CHEBI:49883"/>
    </ligand>
</feature>
<gene>
    <name evidence="13 16" type="primary">leuC</name>
    <name evidence="16" type="ORF">EOD42_20915</name>
</gene>
<dbReference type="InterPro" id="IPR004430">
    <property type="entry name" value="3-IsopropMal_deHydase_lsu"/>
</dbReference>
<reference evidence="16 17" key="1">
    <citation type="submission" date="2019-01" db="EMBL/GenBank/DDBJ databases">
        <authorList>
            <person name="Chen W.-M."/>
        </authorList>
    </citation>
    <scope>NUCLEOTIDE SEQUENCE [LARGE SCALE GENOMIC DNA]</scope>
    <source>
        <strain evidence="16 17">CCP-6</strain>
    </source>
</reference>
<evidence type="ECO:0000256" key="4">
    <source>
        <dbReference type="ARBA" id="ARBA00011271"/>
    </source>
</evidence>
<dbReference type="AlphaFoldDB" id="A0A437M2L4"/>
<evidence type="ECO:0000256" key="12">
    <source>
        <dbReference type="ARBA" id="ARBA00023304"/>
    </source>
</evidence>
<dbReference type="EC" id="4.2.1.33" evidence="13"/>
<keyword evidence="7 13" id="KW-0028">Amino-acid biosynthesis</keyword>
<sequence>MKPLTLFEKIWAAHEVHRDEDGQSLLYVDRHFIHEGSRTPYKQLADRGLKVRRPDLTFAVPDHYVATTSRDFADVDGEDRKDMVASLTRNAAASGVVEYGLQDERHGIVHVMGPEQGLSLPGMLILCGDSHTSTHGAVGALAFGIGASEVGHVLATQTLWQRKPRTMRVLIEGELAPGVSGKDVVLALIAQIGVNGATGHVIEFAGSTMEALSVEGRLTVCNMAIEAGARAGMVAPDDKTFAYLRERPHAPKGEAWEAALERWRGIVTDPGAIFDREVFLDATTIEPMVTWGNRPSEAVPVTAAIPDVAAVEDPTQRGMLLAALDYMGLKAGTKLADVPVDYVFIGSCTNGRIEDFRAAAAVLRGRQVAPGVKAIAVPGSGLVRAQAEAEGLDRVFTEAGFEWRFSGCSMCLAVNGDTVPPGKRSASTSNRNFVGRQGPDARTHLVSPATAAATAIAGRFADHRALGG</sequence>
<dbReference type="Gene3D" id="3.30.499.10">
    <property type="entry name" value="Aconitase, domain 3"/>
    <property type="match status" value="2"/>
</dbReference>
<dbReference type="GO" id="GO:0046872">
    <property type="term" value="F:metal ion binding"/>
    <property type="evidence" value="ECO:0007669"/>
    <property type="project" value="UniProtKB-KW"/>
</dbReference>
<comment type="similarity">
    <text evidence="13">Belongs to the aconitase/IPM isomerase family. LeuC type 1 subfamily.</text>
</comment>
<dbReference type="InterPro" id="IPR001030">
    <property type="entry name" value="Acoase/IPM_deHydtase_lsu_aba"/>
</dbReference>
<comment type="subunit">
    <text evidence="4 13">Heterodimer of LeuC and LeuD.</text>
</comment>
<keyword evidence="17" id="KW-1185">Reference proteome</keyword>
<dbReference type="UniPathway" id="UPA00048">
    <property type="reaction ID" value="UER00071"/>
</dbReference>
<feature type="region of interest" description="Disordered" evidence="14">
    <location>
        <begin position="419"/>
        <end position="441"/>
    </location>
</feature>
<comment type="cofactor">
    <cofactor evidence="13">
        <name>[4Fe-4S] cluster</name>
        <dbReference type="ChEBI" id="CHEBI:49883"/>
    </cofactor>
    <text evidence="13">Binds 1 [4Fe-4S] cluster per subunit.</text>
</comment>
<dbReference type="InterPro" id="IPR050067">
    <property type="entry name" value="IPM_dehydratase_rel_enz"/>
</dbReference>
<dbReference type="GO" id="GO:0009098">
    <property type="term" value="P:L-leucine biosynthetic process"/>
    <property type="evidence" value="ECO:0007669"/>
    <property type="project" value="UniProtKB-UniRule"/>
</dbReference>
<dbReference type="PANTHER" id="PTHR43822">
    <property type="entry name" value="HOMOACONITASE, MITOCHONDRIAL-RELATED"/>
    <property type="match status" value="1"/>
</dbReference>
<keyword evidence="12 13" id="KW-0100">Branched-chain amino acid biosynthesis</keyword>
<dbReference type="RefSeq" id="WP_127789530.1">
    <property type="nucleotide sequence ID" value="NZ_SACL01000009.1"/>
</dbReference>
<evidence type="ECO:0000256" key="13">
    <source>
        <dbReference type="HAMAP-Rule" id="MF_01026"/>
    </source>
</evidence>
<dbReference type="InterPro" id="IPR033941">
    <property type="entry name" value="IPMI_cat"/>
</dbReference>
<dbReference type="InterPro" id="IPR036008">
    <property type="entry name" value="Aconitase_4Fe-4S_dom"/>
</dbReference>
<dbReference type="PROSITE" id="PS01244">
    <property type="entry name" value="ACONITASE_2"/>
    <property type="match status" value="1"/>
</dbReference>
<keyword evidence="9 13" id="KW-0408">Iron</keyword>
<evidence type="ECO:0000256" key="1">
    <source>
        <dbReference type="ARBA" id="ARBA00000491"/>
    </source>
</evidence>
<evidence type="ECO:0000256" key="6">
    <source>
        <dbReference type="ARBA" id="ARBA00022485"/>
    </source>
</evidence>
<dbReference type="PANTHER" id="PTHR43822:SF9">
    <property type="entry name" value="3-ISOPROPYLMALATE DEHYDRATASE"/>
    <property type="match status" value="1"/>
</dbReference>
<evidence type="ECO:0000313" key="16">
    <source>
        <dbReference type="EMBL" id="RVT91783.1"/>
    </source>
</evidence>
<comment type="caution">
    <text evidence="16">The sequence shown here is derived from an EMBL/GenBank/DDBJ whole genome shotgun (WGS) entry which is preliminary data.</text>
</comment>
<dbReference type="Proteomes" id="UP000282957">
    <property type="component" value="Unassembled WGS sequence"/>
</dbReference>
<feature type="binding site" evidence="13">
    <location>
        <position position="348"/>
    </location>
    <ligand>
        <name>[4Fe-4S] cluster</name>
        <dbReference type="ChEBI" id="CHEBI:49883"/>
    </ligand>
</feature>
<evidence type="ECO:0000256" key="11">
    <source>
        <dbReference type="ARBA" id="ARBA00023239"/>
    </source>
</evidence>
<comment type="catalytic activity">
    <reaction evidence="1 13">
        <text>(2R,3S)-3-isopropylmalate = (2S)-2-isopropylmalate</text>
        <dbReference type="Rhea" id="RHEA:32287"/>
        <dbReference type="ChEBI" id="CHEBI:1178"/>
        <dbReference type="ChEBI" id="CHEBI:35121"/>
        <dbReference type="EC" id="4.2.1.33"/>
    </reaction>
</comment>
<dbReference type="GO" id="GO:0003861">
    <property type="term" value="F:3-isopropylmalate dehydratase activity"/>
    <property type="evidence" value="ECO:0007669"/>
    <property type="project" value="UniProtKB-UniRule"/>
</dbReference>
<comment type="pathway">
    <text evidence="3 13">Amino-acid biosynthesis; L-leucine biosynthesis; L-leucine from 3-methyl-2-oxobutanoate: step 2/4.</text>
</comment>
<evidence type="ECO:0000256" key="14">
    <source>
        <dbReference type="SAM" id="MobiDB-lite"/>
    </source>
</evidence>
<dbReference type="SUPFAM" id="SSF53732">
    <property type="entry name" value="Aconitase iron-sulfur domain"/>
    <property type="match status" value="1"/>
</dbReference>
<evidence type="ECO:0000256" key="2">
    <source>
        <dbReference type="ARBA" id="ARBA00002695"/>
    </source>
</evidence>
<evidence type="ECO:0000256" key="8">
    <source>
        <dbReference type="ARBA" id="ARBA00022723"/>
    </source>
</evidence>
<dbReference type="InterPro" id="IPR018136">
    <property type="entry name" value="Aconitase_4Fe-4S_BS"/>
</dbReference>
<dbReference type="NCBIfam" id="TIGR00170">
    <property type="entry name" value="leuC"/>
    <property type="match status" value="1"/>
</dbReference>
<evidence type="ECO:0000256" key="5">
    <source>
        <dbReference type="ARBA" id="ARBA00022430"/>
    </source>
</evidence>
<protein>
    <recommendedName>
        <fullName evidence="13">3-isopropylmalate dehydratase large subunit</fullName>
        <ecNumber evidence="13">4.2.1.33</ecNumber>
    </recommendedName>
    <alternativeName>
        <fullName evidence="13">Alpha-IPM isomerase</fullName>
        <shortName evidence="13">IPMI</shortName>
    </alternativeName>
    <alternativeName>
        <fullName evidence="13">Isopropylmalate isomerase</fullName>
    </alternativeName>
</protein>
<feature type="binding site" evidence="13">
    <location>
        <position position="411"/>
    </location>
    <ligand>
        <name>[4Fe-4S] cluster</name>
        <dbReference type="ChEBI" id="CHEBI:49883"/>
    </ligand>
</feature>
<keyword evidence="8 13" id="KW-0479">Metal-binding</keyword>
<dbReference type="OrthoDB" id="9802769at2"/>
<name>A0A437M2L4_9PROT</name>
<comment type="function">
    <text evidence="2 13">Catalyzes the isomerization between 2-isopropylmalate and 3-isopropylmalate, via the formation of 2-isopropylmaleate.</text>
</comment>
<evidence type="ECO:0000256" key="3">
    <source>
        <dbReference type="ARBA" id="ARBA00004729"/>
    </source>
</evidence>
<dbReference type="FunFam" id="3.30.499.10:FF:000007">
    <property type="entry name" value="3-isopropylmalate dehydratase large subunit"/>
    <property type="match status" value="1"/>
</dbReference>